<dbReference type="InterPro" id="IPR005299">
    <property type="entry name" value="MeTrfase_7"/>
</dbReference>
<gene>
    <name evidence="5" type="ORF">CJ030_MR1G028898</name>
</gene>
<keyword evidence="2 5" id="KW-0808">Transferase</keyword>
<keyword evidence="6" id="KW-1185">Reference proteome</keyword>
<evidence type="ECO:0000313" key="6">
    <source>
        <dbReference type="Proteomes" id="UP000516437"/>
    </source>
</evidence>
<evidence type="ECO:0000256" key="2">
    <source>
        <dbReference type="ARBA" id="ARBA00022679"/>
    </source>
</evidence>
<dbReference type="SUPFAM" id="SSF53335">
    <property type="entry name" value="S-adenosyl-L-methionine-dependent methyltransferases"/>
    <property type="match status" value="1"/>
</dbReference>
<evidence type="ECO:0000256" key="4">
    <source>
        <dbReference type="ARBA" id="ARBA00022842"/>
    </source>
</evidence>
<keyword evidence="4" id="KW-0460">Magnesium</keyword>
<proteinExistence type="predicted"/>
<keyword evidence="1 5" id="KW-0489">Methyltransferase</keyword>
<keyword evidence="3" id="KW-0479">Metal-binding</keyword>
<dbReference type="Proteomes" id="UP000516437">
    <property type="component" value="Chromosome 1"/>
</dbReference>
<dbReference type="InterPro" id="IPR042086">
    <property type="entry name" value="MeTrfase_capping"/>
</dbReference>
<dbReference type="Pfam" id="PF03492">
    <property type="entry name" value="Methyltransf_7"/>
    <property type="match status" value="1"/>
</dbReference>
<name>A0A6A1WR29_9ROSI</name>
<reference evidence="5 6" key="1">
    <citation type="journal article" date="2019" name="Plant Biotechnol. J.">
        <title>The red bayberry genome and genetic basis of sex determination.</title>
        <authorList>
            <person name="Jia H.M."/>
            <person name="Jia H.J."/>
            <person name="Cai Q.L."/>
            <person name="Wang Y."/>
            <person name="Zhao H.B."/>
            <person name="Yang W.F."/>
            <person name="Wang G.Y."/>
            <person name="Li Y.H."/>
            <person name="Zhan D.L."/>
            <person name="Shen Y.T."/>
            <person name="Niu Q.F."/>
            <person name="Chang L."/>
            <person name="Qiu J."/>
            <person name="Zhao L."/>
            <person name="Xie H.B."/>
            <person name="Fu W.Y."/>
            <person name="Jin J."/>
            <person name="Li X.W."/>
            <person name="Jiao Y."/>
            <person name="Zhou C.C."/>
            <person name="Tu T."/>
            <person name="Chai C.Y."/>
            <person name="Gao J.L."/>
            <person name="Fan L.J."/>
            <person name="van de Weg E."/>
            <person name="Wang J.Y."/>
            <person name="Gao Z.S."/>
        </authorList>
    </citation>
    <scope>NUCLEOTIDE SEQUENCE [LARGE SCALE GENOMIC DNA]</scope>
    <source>
        <tissue evidence="5">Leaves</tissue>
    </source>
</reference>
<organism evidence="5 6">
    <name type="scientific">Morella rubra</name>
    <name type="common">Chinese bayberry</name>
    <dbReference type="NCBI Taxonomy" id="262757"/>
    <lineage>
        <taxon>Eukaryota</taxon>
        <taxon>Viridiplantae</taxon>
        <taxon>Streptophyta</taxon>
        <taxon>Embryophyta</taxon>
        <taxon>Tracheophyta</taxon>
        <taxon>Spermatophyta</taxon>
        <taxon>Magnoliopsida</taxon>
        <taxon>eudicotyledons</taxon>
        <taxon>Gunneridae</taxon>
        <taxon>Pentapetalae</taxon>
        <taxon>rosids</taxon>
        <taxon>fabids</taxon>
        <taxon>Fagales</taxon>
        <taxon>Myricaceae</taxon>
        <taxon>Morella</taxon>
    </lineage>
</organism>
<sequence>MPELRISLNDLSNNDFNNIFGSLPTFFDQMKAEKGAGFGPYFISGVAGSFYGRLFPRQSLHFVHSSSSLHWLSQVPPGLETEASTAMNKGKIYISKSSPQSVLDSYLLQFQKDFSLFLKSRSEELVPGGGIVLSFMGRRSRDPTAEESCYQWELLAQALMSMVLEGLIPEEKVDAFNAPYYAPCAEELQLEIQKEGSFIMDRLEAFEIDWDGGEEVWINTVDQTLSSGQRVAKTIRAVVESMLESHFGRDIMDELFQRYARIVDDHLSATLEPST</sequence>
<evidence type="ECO:0000256" key="1">
    <source>
        <dbReference type="ARBA" id="ARBA00022603"/>
    </source>
</evidence>
<dbReference type="InterPro" id="IPR029063">
    <property type="entry name" value="SAM-dependent_MTases_sf"/>
</dbReference>
<comment type="caution">
    <text evidence="5">The sequence shown here is derived from an EMBL/GenBank/DDBJ whole genome shotgun (WGS) entry which is preliminary data.</text>
</comment>
<accession>A0A6A1WR29</accession>
<dbReference type="GO" id="GO:0046872">
    <property type="term" value="F:metal ion binding"/>
    <property type="evidence" value="ECO:0007669"/>
    <property type="project" value="UniProtKB-KW"/>
</dbReference>
<dbReference type="Gene3D" id="1.10.1200.270">
    <property type="entry name" value="Methyltransferase, alpha-helical capping domain"/>
    <property type="match status" value="1"/>
</dbReference>
<dbReference type="AlphaFoldDB" id="A0A6A1WR29"/>
<dbReference type="OrthoDB" id="1523883at2759"/>
<evidence type="ECO:0000313" key="5">
    <source>
        <dbReference type="EMBL" id="KAB1227751.1"/>
    </source>
</evidence>
<dbReference type="Gene3D" id="3.40.50.150">
    <property type="entry name" value="Vaccinia Virus protein VP39"/>
    <property type="match status" value="1"/>
</dbReference>
<dbReference type="EMBL" id="RXIC02000019">
    <property type="protein sequence ID" value="KAB1227751.1"/>
    <property type="molecule type" value="Genomic_DNA"/>
</dbReference>
<dbReference type="GO" id="GO:0032259">
    <property type="term" value="P:methylation"/>
    <property type="evidence" value="ECO:0007669"/>
    <property type="project" value="UniProtKB-KW"/>
</dbReference>
<dbReference type="GO" id="GO:0008168">
    <property type="term" value="F:methyltransferase activity"/>
    <property type="evidence" value="ECO:0007669"/>
    <property type="project" value="UniProtKB-KW"/>
</dbReference>
<evidence type="ECO:0000256" key="3">
    <source>
        <dbReference type="ARBA" id="ARBA00022723"/>
    </source>
</evidence>
<protein>
    <submittedName>
        <fullName evidence="5">Jasmonate O-methyltransferase</fullName>
    </submittedName>
</protein>
<dbReference type="PANTHER" id="PTHR31009">
    <property type="entry name" value="S-ADENOSYL-L-METHIONINE:CARBOXYL METHYLTRANSFERASE FAMILY PROTEIN"/>
    <property type="match status" value="1"/>
</dbReference>